<dbReference type="InterPro" id="IPR032867">
    <property type="entry name" value="DYW_dom"/>
</dbReference>
<feature type="repeat" description="PPR" evidence="2">
    <location>
        <begin position="133"/>
        <end position="167"/>
    </location>
</feature>
<accession>A0AAV9ATN6</accession>
<protein>
    <submittedName>
        <fullName evidence="4">Pentatricopeptide repeat-containing protein</fullName>
    </submittedName>
</protein>
<proteinExistence type="predicted"/>
<dbReference type="Pfam" id="PF01535">
    <property type="entry name" value="PPR"/>
    <property type="match status" value="4"/>
</dbReference>
<dbReference type="InterPro" id="IPR046849">
    <property type="entry name" value="E2_motif"/>
</dbReference>
<dbReference type="GO" id="GO:0009451">
    <property type="term" value="P:RNA modification"/>
    <property type="evidence" value="ECO:0007669"/>
    <property type="project" value="InterPro"/>
</dbReference>
<keyword evidence="5" id="KW-1185">Reference proteome</keyword>
<dbReference type="Pfam" id="PF20430">
    <property type="entry name" value="Eplus_motif"/>
    <property type="match status" value="1"/>
</dbReference>
<reference evidence="4" key="2">
    <citation type="submission" date="2023-06" db="EMBL/GenBank/DDBJ databases">
        <authorList>
            <person name="Ma L."/>
            <person name="Liu K.-W."/>
            <person name="Li Z."/>
            <person name="Hsiao Y.-Y."/>
            <person name="Qi Y."/>
            <person name="Fu T."/>
            <person name="Tang G."/>
            <person name="Zhang D."/>
            <person name="Sun W.-H."/>
            <person name="Liu D.-K."/>
            <person name="Li Y."/>
            <person name="Chen G.-Z."/>
            <person name="Liu X.-D."/>
            <person name="Liao X.-Y."/>
            <person name="Jiang Y.-T."/>
            <person name="Yu X."/>
            <person name="Hao Y."/>
            <person name="Huang J."/>
            <person name="Zhao X.-W."/>
            <person name="Ke S."/>
            <person name="Chen Y.-Y."/>
            <person name="Wu W.-L."/>
            <person name="Hsu J.-L."/>
            <person name="Lin Y.-F."/>
            <person name="Huang M.-D."/>
            <person name="Li C.-Y."/>
            <person name="Huang L."/>
            <person name="Wang Z.-W."/>
            <person name="Zhao X."/>
            <person name="Zhong W.-Y."/>
            <person name="Peng D.-H."/>
            <person name="Ahmad S."/>
            <person name="Lan S."/>
            <person name="Zhang J.-S."/>
            <person name="Tsai W.-C."/>
            <person name="Van De Peer Y."/>
            <person name="Liu Z.-J."/>
        </authorList>
    </citation>
    <scope>NUCLEOTIDE SEQUENCE</scope>
    <source>
        <strain evidence="4">SCP</strain>
        <tissue evidence="4">Leaves</tissue>
    </source>
</reference>
<dbReference type="NCBIfam" id="TIGR00756">
    <property type="entry name" value="PPR"/>
    <property type="match status" value="1"/>
</dbReference>
<organism evidence="4 5">
    <name type="scientific">Acorus gramineus</name>
    <name type="common">Dwarf sweet flag</name>
    <dbReference type="NCBI Taxonomy" id="55184"/>
    <lineage>
        <taxon>Eukaryota</taxon>
        <taxon>Viridiplantae</taxon>
        <taxon>Streptophyta</taxon>
        <taxon>Embryophyta</taxon>
        <taxon>Tracheophyta</taxon>
        <taxon>Spermatophyta</taxon>
        <taxon>Magnoliopsida</taxon>
        <taxon>Liliopsida</taxon>
        <taxon>Acoraceae</taxon>
        <taxon>Acorus</taxon>
    </lineage>
</organism>
<gene>
    <name evidence="4" type="ORF">QJS04_geneDACA000661</name>
</gene>
<evidence type="ECO:0000313" key="4">
    <source>
        <dbReference type="EMBL" id="KAK1267473.1"/>
    </source>
</evidence>
<evidence type="ECO:0000259" key="3">
    <source>
        <dbReference type="Pfam" id="PF14432"/>
    </source>
</evidence>
<name>A0AAV9ATN6_ACOGR</name>
<dbReference type="Gene3D" id="1.25.40.10">
    <property type="entry name" value="Tetratricopeptide repeat domain"/>
    <property type="match status" value="2"/>
</dbReference>
<dbReference type="Pfam" id="PF14432">
    <property type="entry name" value="DYW_deaminase"/>
    <property type="match status" value="1"/>
</dbReference>
<sequence length="388" mass="43109">MESLIWRCKSMSHIKQIQANMTVTGLFQTFPSPRWRLLEICALSPFGDLIYAVQMLRQMVLPSTNDWNAIIRGHAESDHPREALSAYADLSRSPQRPDALSCSFALKACARALAIVESRELHSHLLRLGFRADVRLVTTLVDAYAKSADLDSAQKAFDEMNRRDVAASNALICGFATGSRPHDALALFRRMCGGLRETRPNDITVVAALSACAQLGSLADGTDVHAYAREVGMESNVRVCNALIDTYAKCGSLDRAVAVFERMTIHTFLNGDQSHPESEEIYAMVGDMISRIKAFGYVAETSFVLHDIGEEEKENALGHHSEKLAIAYGLLRTREGEEIVVHKNLRICGDCHLVAKLISRAYDRTIVVRDRARFHRFNGGSCSCGDYW</sequence>
<dbReference type="Proteomes" id="UP001179952">
    <property type="component" value="Unassembled WGS sequence"/>
</dbReference>
<feature type="domain" description="DYW" evidence="3">
    <location>
        <begin position="296"/>
        <end position="388"/>
    </location>
</feature>
<dbReference type="InterPro" id="IPR046960">
    <property type="entry name" value="PPR_At4g14850-like_plant"/>
</dbReference>
<reference evidence="4" key="1">
    <citation type="journal article" date="2023" name="Nat. Commun.">
        <title>Diploid and tetraploid genomes of Acorus and the evolution of monocots.</title>
        <authorList>
            <person name="Ma L."/>
            <person name="Liu K.W."/>
            <person name="Li Z."/>
            <person name="Hsiao Y.Y."/>
            <person name="Qi Y."/>
            <person name="Fu T."/>
            <person name="Tang G.D."/>
            <person name="Zhang D."/>
            <person name="Sun W.H."/>
            <person name="Liu D.K."/>
            <person name="Li Y."/>
            <person name="Chen G.Z."/>
            <person name="Liu X.D."/>
            <person name="Liao X.Y."/>
            <person name="Jiang Y.T."/>
            <person name="Yu X."/>
            <person name="Hao Y."/>
            <person name="Huang J."/>
            <person name="Zhao X.W."/>
            <person name="Ke S."/>
            <person name="Chen Y.Y."/>
            <person name="Wu W.L."/>
            <person name="Hsu J.L."/>
            <person name="Lin Y.F."/>
            <person name="Huang M.D."/>
            <person name="Li C.Y."/>
            <person name="Huang L."/>
            <person name="Wang Z.W."/>
            <person name="Zhao X."/>
            <person name="Zhong W.Y."/>
            <person name="Peng D.H."/>
            <person name="Ahmad S."/>
            <person name="Lan S."/>
            <person name="Zhang J.S."/>
            <person name="Tsai W.C."/>
            <person name="Van de Peer Y."/>
            <person name="Liu Z.J."/>
        </authorList>
    </citation>
    <scope>NUCLEOTIDE SEQUENCE</scope>
    <source>
        <strain evidence="4">SCP</strain>
    </source>
</reference>
<dbReference type="EMBL" id="JAUJYN010000007">
    <property type="protein sequence ID" value="KAK1267473.1"/>
    <property type="molecule type" value="Genomic_DNA"/>
</dbReference>
<keyword evidence="1" id="KW-0677">Repeat</keyword>
<dbReference type="InterPro" id="IPR002885">
    <property type="entry name" value="PPR_rpt"/>
</dbReference>
<dbReference type="PANTHER" id="PTHR47926:SF408">
    <property type="entry name" value="DYW DOMAIN-CONTAINING PROTEIN"/>
    <property type="match status" value="1"/>
</dbReference>
<dbReference type="AlphaFoldDB" id="A0AAV9ATN6"/>
<evidence type="ECO:0000256" key="1">
    <source>
        <dbReference type="ARBA" id="ARBA00022737"/>
    </source>
</evidence>
<dbReference type="PANTHER" id="PTHR47926">
    <property type="entry name" value="PENTATRICOPEPTIDE REPEAT-CONTAINING PROTEIN"/>
    <property type="match status" value="1"/>
</dbReference>
<dbReference type="InterPro" id="IPR011990">
    <property type="entry name" value="TPR-like_helical_dom_sf"/>
</dbReference>
<dbReference type="GO" id="GO:0003723">
    <property type="term" value="F:RNA binding"/>
    <property type="evidence" value="ECO:0007669"/>
    <property type="project" value="InterPro"/>
</dbReference>
<dbReference type="GO" id="GO:0008270">
    <property type="term" value="F:zinc ion binding"/>
    <property type="evidence" value="ECO:0007669"/>
    <property type="project" value="InterPro"/>
</dbReference>
<feature type="repeat" description="PPR" evidence="2">
    <location>
        <begin position="236"/>
        <end position="270"/>
    </location>
</feature>
<comment type="caution">
    <text evidence="4">The sequence shown here is derived from an EMBL/GenBank/DDBJ whole genome shotgun (WGS) entry which is preliminary data.</text>
</comment>
<dbReference type="PROSITE" id="PS51375">
    <property type="entry name" value="PPR"/>
    <property type="match status" value="2"/>
</dbReference>
<evidence type="ECO:0000313" key="5">
    <source>
        <dbReference type="Proteomes" id="UP001179952"/>
    </source>
</evidence>
<evidence type="ECO:0000256" key="2">
    <source>
        <dbReference type="PROSITE-ProRule" id="PRU00708"/>
    </source>
</evidence>